<name>C1N371_MICPC</name>
<keyword evidence="4" id="KW-0677">Repeat</keyword>
<dbReference type="STRING" id="564608.C1N371"/>
<reference evidence="5 6" key="1">
    <citation type="journal article" date="2009" name="Science">
        <title>Green evolution and dynamic adaptations revealed by genomes of the marine picoeukaryotes Micromonas.</title>
        <authorList>
            <person name="Worden A.Z."/>
            <person name="Lee J.H."/>
            <person name="Mock T."/>
            <person name="Rouze P."/>
            <person name="Simmons M.P."/>
            <person name="Aerts A.L."/>
            <person name="Allen A.E."/>
            <person name="Cuvelier M.L."/>
            <person name="Derelle E."/>
            <person name="Everett M.V."/>
            <person name="Foulon E."/>
            <person name="Grimwood J."/>
            <person name="Gundlach H."/>
            <person name="Henrissat B."/>
            <person name="Napoli C."/>
            <person name="McDonald S.M."/>
            <person name="Parker M.S."/>
            <person name="Rombauts S."/>
            <person name="Salamov A."/>
            <person name="Von Dassow P."/>
            <person name="Badger J.H."/>
            <person name="Coutinho P.M."/>
            <person name="Demir E."/>
            <person name="Dubchak I."/>
            <person name="Gentemann C."/>
            <person name="Eikrem W."/>
            <person name="Gready J.E."/>
            <person name="John U."/>
            <person name="Lanier W."/>
            <person name="Lindquist E.A."/>
            <person name="Lucas S."/>
            <person name="Mayer K.F."/>
            <person name="Moreau H."/>
            <person name="Not F."/>
            <person name="Otillar R."/>
            <person name="Panaud O."/>
            <person name="Pangilinan J."/>
            <person name="Paulsen I."/>
            <person name="Piegu B."/>
            <person name="Poliakov A."/>
            <person name="Robbens S."/>
            <person name="Schmutz J."/>
            <person name="Toulza E."/>
            <person name="Wyss T."/>
            <person name="Zelensky A."/>
            <person name="Zhou K."/>
            <person name="Armbrust E.V."/>
            <person name="Bhattacharya D."/>
            <person name="Goodenough U.W."/>
            <person name="Van de Peer Y."/>
            <person name="Grigoriev I.V."/>
        </authorList>
    </citation>
    <scope>NUCLEOTIDE SEQUENCE [LARGE SCALE GENOMIC DNA]</scope>
    <source>
        <strain evidence="5 6">CCMP1545</strain>
    </source>
</reference>
<dbReference type="Pfam" id="PF13516">
    <property type="entry name" value="LRR_6"/>
    <property type="match status" value="5"/>
</dbReference>
<keyword evidence="6" id="KW-1185">Reference proteome</keyword>
<dbReference type="InterPro" id="IPR027038">
    <property type="entry name" value="RanGap"/>
</dbReference>
<dbReference type="InterPro" id="IPR001611">
    <property type="entry name" value="Leu-rich_rpt"/>
</dbReference>
<protein>
    <submittedName>
        <fullName evidence="5">Predicted protein</fullName>
    </submittedName>
</protein>
<evidence type="ECO:0000256" key="4">
    <source>
        <dbReference type="ARBA" id="ARBA00022737"/>
    </source>
</evidence>
<dbReference type="AlphaFoldDB" id="C1N371"/>
<dbReference type="EMBL" id="GG663746">
    <property type="protein sequence ID" value="EEH53149.1"/>
    <property type="molecule type" value="Genomic_DNA"/>
</dbReference>
<proteinExistence type="predicted"/>
<feature type="non-terminal residue" evidence="5">
    <location>
        <position position="232"/>
    </location>
</feature>
<dbReference type="GO" id="GO:0005829">
    <property type="term" value="C:cytosol"/>
    <property type="evidence" value="ECO:0007669"/>
    <property type="project" value="TreeGrafter"/>
</dbReference>
<keyword evidence="3" id="KW-0433">Leucine-rich repeat</keyword>
<dbReference type="Proteomes" id="UP000001876">
    <property type="component" value="Unassembled WGS sequence"/>
</dbReference>
<dbReference type="RefSeq" id="XP_003062330.1">
    <property type="nucleotide sequence ID" value="XM_003062284.1"/>
</dbReference>
<comment type="subcellular location">
    <subcellularLocation>
        <location evidence="1">Cytoplasm</location>
        <location evidence="1">Cytoskeleton</location>
        <location evidence="1">Cilium axoneme</location>
    </subcellularLocation>
</comment>
<dbReference type="GO" id="GO:0048471">
    <property type="term" value="C:perinuclear region of cytoplasm"/>
    <property type="evidence" value="ECO:0007669"/>
    <property type="project" value="TreeGrafter"/>
</dbReference>
<dbReference type="eggNOG" id="KOG4308">
    <property type="taxonomic scope" value="Eukaryota"/>
</dbReference>
<dbReference type="GO" id="GO:0005634">
    <property type="term" value="C:nucleus"/>
    <property type="evidence" value="ECO:0007669"/>
    <property type="project" value="TreeGrafter"/>
</dbReference>
<evidence type="ECO:0000256" key="3">
    <source>
        <dbReference type="ARBA" id="ARBA00022614"/>
    </source>
</evidence>
<dbReference type="GeneID" id="9687997"/>
<dbReference type="GO" id="GO:0005930">
    <property type="term" value="C:axoneme"/>
    <property type="evidence" value="ECO:0007669"/>
    <property type="project" value="UniProtKB-SubCell"/>
</dbReference>
<dbReference type="GO" id="GO:0005096">
    <property type="term" value="F:GTPase activator activity"/>
    <property type="evidence" value="ECO:0007669"/>
    <property type="project" value="UniProtKB-KW"/>
</dbReference>
<dbReference type="GO" id="GO:0006913">
    <property type="term" value="P:nucleocytoplasmic transport"/>
    <property type="evidence" value="ECO:0007669"/>
    <property type="project" value="TreeGrafter"/>
</dbReference>
<dbReference type="InterPro" id="IPR032675">
    <property type="entry name" value="LRR_dom_sf"/>
</dbReference>
<evidence type="ECO:0000256" key="2">
    <source>
        <dbReference type="ARBA" id="ARBA00022468"/>
    </source>
</evidence>
<dbReference type="PANTHER" id="PTHR24113:SF12">
    <property type="entry name" value="RAN GTPASE-ACTIVATING PROTEIN 1"/>
    <property type="match status" value="1"/>
</dbReference>
<sequence>LGSNHIGDAGAAALGDALGPGVPIARVNVRDNQVGVLGCRAFGRAVARCSTTLTRLDLAHSGFGDAGAVALADGLKTTRAPCALKVLQLGFNSVGAVGAKALVEALTTGWMDALRHLDLACNGAADGERSGVSALMKALEKNDSLRVLNARGNDLTPRCAGDVAEMLMENVALRRLNVGYNKIYDEGAWELMEALSENSTLRGLDVQRNEISDEGGRHVESLLRANATLTEV</sequence>
<dbReference type="OMA" id="TENDAMF"/>
<accession>C1N371</accession>
<organism evidence="6">
    <name type="scientific">Micromonas pusilla (strain CCMP1545)</name>
    <name type="common">Picoplanktonic green alga</name>
    <dbReference type="NCBI Taxonomy" id="564608"/>
    <lineage>
        <taxon>Eukaryota</taxon>
        <taxon>Viridiplantae</taxon>
        <taxon>Chlorophyta</taxon>
        <taxon>Mamiellophyceae</taxon>
        <taxon>Mamiellales</taxon>
        <taxon>Mamiellaceae</taxon>
        <taxon>Micromonas</taxon>
    </lineage>
</organism>
<dbReference type="KEGG" id="mpp:MICPUCDRAFT_7164"/>
<evidence type="ECO:0000313" key="5">
    <source>
        <dbReference type="EMBL" id="EEH53149.1"/>
    </source>
</evidence>
<keyword evidence="2" id="KW-0343">GTPase activation</keyword>
<dbReference type="SUPFAM" id="SSF52047">
    <property type="entry name" value="RNI-like"/>
    <property type="match status" value="1"/>
</dbReference>
<gene>
    <name evidence="5" type="ORF">MICPUCDRAFT_7164</name>
</gene>
<evidence type="ECO:0000313" key="6">
    <source>
        <dbReference type="Proteomes" id="UP000001876"/>
    </source>
</evidence>
<dbReference type="OrthoDB" id="496660at2759"/>
<dbReference type="GO" id="GO:0031267">
    <property type="term" value="F:small GTPase binding"/>
    <property type="evidence" value="ECO:0007669"/>
    <property type="project" value="TreeGrafter"/>
</dbReference>
<evidence type="ECO:0000256" key="1">
    <source>
        <dbReference type="ARBA" id="ARBA00004430"/>
    </source>
</evidence>
<dbReference type="PANTHER" id="PTHR24113">
    <property type="entry name" value="RAN GTPASE-ACTIVATING PROTEIN 1"/>
    <property type="match status" value="1"/>
</dbReference>
<dbReference type="SMART" id="SM00368">
    <property type="entry name" value="LRR_RI"/>
    <property type="match status" value="6"/>
</dbReference>
<dbReference type="Gene3D" id="3.80.10.10">
    <property type="entry name" value="Ribonuclease Inhibitor"/>
    <property type="match status" value="2"/>
</dbReference>
<feature type="non-terminal residue" evidence="5">
    <location>
        <position position="1"/>
    </location>
</feature>